<accession>A0A6H5IKC3</accession>
<gene>
    <name evidence="3" type="ORF">TBRA_LOCUS9040</name>
</gene>
<evidence type="ECO:0000313" key="4">
    <source>
        <dbReference type="Proteomes" id="UP000479190"/>
    </source>
</evidence>
<reference evidence="3 4" key="1">
    <citation type="submission" date="2020-02" db="EMBL/GenBank/DDBJ databases">
        <authorList>
            <person name="Ferguson B K."/>
        </authorList>
    </citation>
    <scope>NUCLEOTIDE SEQUENCE [LARGE SCALE GENOMIC DNA]</scope>
</reference>
<dbReference type="Proteomes" id="UP000479190">
    <property type="component" value="Unassembled WGS sequence"/>
</dbReference>
<dbReference type="AlphaFoldDB" id="A0A6H5IKC3"/>
<dbReference type="Pfam" id="PF21787">
    <property type="entry name" value="TNP-like_RNaseH_N"/>
    <property type="match status" value="1"/>
</dbReference>
<feature type="compositionally biased region" description="Pro residues" evidence="1">
    <location>
        <begin position="132"/>
        <end position="149"/>
    </location>
</feature>
<proteinExistence type="predicted"/>
<evidence type="ECO:0000313" key="3">
    <source>
        <dbReference type="EMBL" id="CAB0037203.1"/>
    </source>
</evidence>
<feature type="domain" description="Transposable element P transposase-like RNase H" evidence="2">
    <location>
        <begin position="263"/>
        <end position="372"/>
    </location>
</feature>
<dbReference type="EMBL" id="CADCXV010000847">
    <property type="protein sequence ID" value="CAB0037203.1"/>
    <property type="molecule type" value="Genomic_DNA"/>
</dbReference>
<keyword evidence="4" id="KW-1185">Reference proteome</keyword>
<evidence type="ECO:0000259" key="2">
    <source>
        <dbReference type="Pfam" id="PF21787"/>
    </source>
</evidence>
<feature type="compositionally biased region" description="Low complexity" evidence="1">
    <location>
        <begin position="46"/>
        <end position="59"/>
    </location>
</feature>
<name>A0A6H5IKC3_9HYME</name>
<feature type="compositionally biased region" description="Acidic residues" evidence="1">
    <location>
        <begin position="110"/>
        <end position="119"/>
    </location>
</feature>
<dbReference type="OrthoDB" id="7700351at2759"/>
<evidence type="ECO:0000256" key="1">
    <source>
        <dbReference type="SAM" id="MobiDB-lite"/>
    </source>
</evidence>
<feature type="region of interest" description="Disordered" evidence="1">
    <location>
        <begin position="89"/>
        <end position="153"/>
    </location>
</feature>
<sequence length="641" mass="74003">MRDGSFGRRTNCHLPKSVQQRTDRIRIFFGTKNRRSRRSSKSTMAEQQQQQQQQQEQQQVDTSRVLYTCYYPGCWNKQQRSVLDEYTYHRDGRPLSPSPPPMSPPTSPPEAEEAGEPDEAAIPTGSGEPAAPSAPPAPAPPPPPPPPEPVAVVRPASPPARFRTFYRLWRPDFGIEERWRQCMGLLNWVQDDSRCVCADHFRPRDFHEQILWEDPRLLKLRQSAVPRRVRVSFGALHQQAERQGAYHPRVLAGSTLYTRDRPCSPGLNGEALHLLHEQSARLEAKERVCSLLLDEVPVIKRGDGEGVADHPCPNYKCMVMMLRGLQSDWRLIIGYHFTSEPYDPARLPDVLAKTIKAVQHAGFKLVAICLDWQSFLLPGVEKLCCDSDDRRTYYKPRLSADQRIHLYFDPARLMRATRNTLLNHDVHWGPPLRRVPLPSFTANFEAVKRAWVASRELPRESYLLPRLTRDDFDWFAAPSRLERIDVALKHLSRSVARAIDHQVCYDRLPSSCLDTAYFVERLDRLYDSLQGVEVDPKNNDNKPIKSAVRRGSDHMAFWSEMRAEIRDWQIDADWKEVARMQRPNQGWCDTLNAVQAIWRVAEDEHGFKHMPTKHLDLEPMERMVCYLETRITRPVPELIEI</sequence>
<feature type="compositionally biased region" description="Pro residues" evidence="1">
    <location>
        <begin position="96"/>
        <end position="108"/>
    </location>
</feature>
<dbReference type="InterPro" id="IPR048365">
    <property type="entry name" value="TNP-like_RNaseH_N"/>
</dbReference>
<protein>
    <recommendedName>
        <fullName evidence="2">Transposable element P transposase-like RNase H domain-containing protein</fullName>
    </recommendedName>
</protein>
<organism evidence="3 4">
    <name type="scientific">Trichogramma brassicae</name>
    <dbReference type="NCBI Taxonomy" id="86971"/>
    <lineage>
        <taxon>Eukaryota</taxon>
        <taxon>Metazoa</taxon>
        <taxon>Ecdysozoa</taxon>
        <taxon>Arthropoda</taxon>
        <taxon>Hexapoda</taxon>
        <taxon>Insecta</taxon>
        <taxon>Pterygota</taxon>
        <taxon>Neoptera</taxon>
        <taxon>Endopterygota</taxon>
        <taxon>Hymenoptera</taxon>
        <taxon>Apocrita</taxon>
        <taxon>Proctotrupomorpha</taxon>
        <taxon>Chalcidoidea</taxon>
        <taxon>Trichogrammatidae</taxon>
        <taxon>Trichogramma</taxon>
    </lineage>
</organism>
<feature type="region of interest" description="Disordered" evidence="1">
    <location>
        <begin position="31"/>
        <end position="59"/>
    </location>
</feature>
<feature type="compositionally biased region" description="Low complexity" evidence="1">
    <location>
        <begin position="120"/>
        <end position="131"/>
    </location>
</feature>